<proteinExistence type="predicted"/>
<dbReference type="SUPFAM" id="SSF54909">
    <property type="entry name" value="Dimeric alpha+beta barrel"/>
    <property type="match status" value="1"/>
</dbReference>
<dbReference type="InterPro" id="IPR050744">
    <property type="entry name" value="AI-2_Isomerase_LsrG"/>
</dbReference>
<evidence type="ECO:0000259" key="1">
    <source>
        <dbReference type="PROSITE" id="PS51725"/>
    </source>
</evidence>
<dbReference type="InterPro" id="IPR011008">
    <property type="entry name" value="Dimeric_a/b-barrel"/>
</dbReference>
<dbReference type="GO" id="GO:0004497">
    <property type="term" value="F:monooxygenase activity"/>
    <property type="evidence" value="ECO:0007669"/>
    <property type="project" value="UniProtKB-KW"/>
</dbReference>
<dbReference type="EMBL" id="RHHM01000006">
    <property type="protein sequence ID" value="RQM38573.1"/>
    <property type="molecule type" value="Genomic_DNA"/>
</dbReference>
<comment type="caution">
    <text evidence="2">The sequence shown here is derived from an EMBL/GenBank/DDBJ whole genome shotgun (WGS) entry which is preliminary data.</text>
</comment>
<dbReference type="AlphaFoldDB" id="A0A3N6SFA5"/>
<dbReference type="Proteomes" id="UP000279457">
    <property type="component" value="Unassembled WGS sequence"/>
</dbReference>
<evidence type="ECO:0000313" key="2">
    <source>
        <dbReference type="EMBL" id="RQM38573.1"/>
    </source>
</evidence>
<keyword evidence="2" id="KW-0503">Monooxygenase</keyword>
<sequence>MLTVIAEICVRPGRRSAVIEEIEKLIPLVLQEEGCGRYLPLVDHIAQIPWKQHSPDSIFMIEHWDSMRHLEEHQQSPHMEKHRSLIKDDVVEVKIFVLEATRQ</sequence>
<evidence type="ECO:0000313" key="3">
    <source>
        <dbReference type="Proteomes" id="UP000279457"/>
    </source>
</evidence>
<name>A0A3N6SFA5_9GAMM</name>
<dbReference type="PANTHER" id="PTHR33336">
    <property type="entry name" value="QUINOL MONOOXYGENASE YGIN-RELATED"/>
    <property type="match status" value="1"/>
</dbReference>
<keyword evidence="2" id="KW-0560">Oxidoreductase</keyword>
<protein>
    <submittedName>
        <fullName evidence="2">Antibiotic biosynthesis monooxygenase</fullName>
    </submittedName>
</protein>
<keyword evidence="3" id="KW-1185">Reference proteome</keyword>
<dbReference type="Gene3D" id="3.30.70.100">
    <property type="match status" value="1"/>
</dbReference>
<dbReference type="GO" id="GO:0005829">
    <property type="term" value="C:cytosol"/>
    <property type="evidence" value="ECO:0007669"/>
    <property type="project" value="TreeGrafter"/>
</dbReference>
<dbReference type="PROSITE" id="PS51725">
    <property type="entry name" value="ABM"/>
    <property type="match status" value="1"/>
</dbReference>
<accession>A0A3N6SFA5</accession>
<dbReference type="RefSeq" id="WP_124233019.1">
    <property type="nucleotide sequence ID" value="NZ_RHHM01000006.1"/>
</dbReference>
<gene>
    <name evidence="2" type="ORF">EB241_09870</name>
</gene>
<feature type="domain" description="ABM" evidence="1">
    <location>
        <begin position="2"/>
        <end position="98"/>
    </location>
</feature>
<dbReference type="OrthoDB" id="9812192at2"/>
<reference evidence="2 3" key="1">
    <citation type="submission" date="2018-10" db="EMBL/GenBank/DDBJ databases">
        <title>Draft genome sequence for the type isolate of Erwinia psidii, agent causal of bacterial blight in guava (Psidium guajava) and wilt and die-back of Eucalyptus spp.</title>
        <authorList>
            <person name="Hermenegildo P.S."/>
            <person name="Santos S.A."/>
            <person name="Guimaraes L.M.S."/>
            <person name="Vidigal P.M.P."/>
            <person name="Pereira I.C."/>
            <person name="Badel J.L."/>
            <person name="Alfenas-Zerbini P."/>
            <person name="Ferreira M.A.S.V."/>
            <person name="Alfenas A.C."/>
        </authorList>
    </citation>
    <scope>NUCLEOTIDE SEQUENCE [LARGE SCALE GENOMIC DNA]</scope>
    <source>
        <strain evidence="2 3">IBSBF 435</strain>
    </source>
</reference>
<dbReference type="Pfam" id="PF03992">
    <property type="entry name" value="ABM"/>
    <property type="match status" value="1"/>
</dbReference>
<organism evidence="2 3">
    <name type="scientific">Erwinia psidii</name>
    <dbReference type="NCBI Taxonomy" id="69224"/>
    <lineage>
        <taxon>Bacteria</taxon>
        <taxon>Pseudomonadati</taxon>
        <taxon>Pseudomonadota</taxon>
        <taxon>Gammaproteobacteria</taxon>
        <taxon>Enterobacterales</taxon>
        <taxon>Erwiniaceae</taxon>
        <taxon>Erwinia</taxon>
    </lineage>
</organism>
<dbReference type="InterPro" id="IPR007138">
    <property type="entry name" value="ABM_dom"/>
</dbReference>
<dbReference type="PANTHER" id="PTHR33336:SF3">
    <property type="entry name" value="ABM DOMAIN-CONTAINING PROTEIN"/>
    <property type="match status" value="1"/>
</dbReference>